<comment type="caution">
    <text evidence="2">The sequence shown here is derived from an EMBL/GenBank/DDBJ whole genome shotgun (WGS) entry which is preliminary data.</text>
</comment>
<evidence type="ECO:0000313" key="2">
    <source>
        <dbReference type="EMBL" id="TYC07341.1"/>
    </source>
</evidence>
<feature type="transmembrane region" description="Helical" evidence="1">
    <location>
        <begin position="507"/>
        <end position="533"/>
    </location>
</feature>
<feature type="transmembrane region" description="Helical" evidence="1">
    <location>
        <begin position="615"/>
        <end position="641"/>
    </location>
</feature>
<evidence type="ECO:0000313" key="3">
    <source>
        <dbReference type="Proteomes" id="UP000322634"/>
    </source>
</evidence>
<feature type="transmembrane region" description="Helical" evidence="1">
    <location>
        <begin position="715"/>
        <end position="737"/>
    </location>
</feature>
<dbReference type="SUPFAM" id="SSF52540">
    <property type="entry name" value="P-loop containing nucleoside triphosphate hydrolases"/>
    <property type="match status" value="1"/>
</dbReference>
<evidence type="ECO:0008006" key="4">
    <source>
        <dbReference type="Google" id="ProtNLM"/>
    </source>
</evidence>
<dbReference type="OrthoDB" id="419058at2"/>
<dbReference type="EMBL" id="VSFF01000024">
    <property type="protein sequence ID" value="TYC07341.1"/>
    <property type="molecule type" value="Genomic_DNA"/>
</dbReference>
<proteinExistence type="predicted"/>
<feature type="transmembrane region" description="Helical" evidence="1">
    <location>
        <begin position="583"/>
        <end position="603"/>
    </location>
</feature>
<evidence type="ECO:0000256" key="1">
    <source>
        <dbReference type="SAM" id="Phobius"/>
    </source>
</evidence>
<dbReference type="Proteomes" id="UP000322634">
    <property type="component" value="Unassembled WGS sequence"/>
</dbReference>
<keyword evidence="1" id="KW-0812">Transmembrane</keyword>
<dbReference type="AlphaFoldDB" id="A0A5D0TM42"/>
<protein>
    <recommendedName>
        <fullName evidence="4">NACHT domain-containing protein</fullName>
    </recommendedName>
</protein>
<keyword evidence="1" id="KW-1133">Transmembrane helix</keyword>
<keyword evidence="1" id="KW-0472">Membrane</keyword>
<feature type="transmembrane region" description="Helical" evidence="1">
    <location>
        <begin position="539"/>
        <end position="562"/>
    </location>
</feature>
<reference evidence="2 3" key="1">
    <citation type="submission" date="2019-08" db="EMBL/GenBank/DDBJ databases">
        <title>Actinomadura sp. nov. CYP1-5 isolated from mountain soil.</title>
        <authorList>
            <person name="Songsumanus A."/>
            <person name="Kuncharoen N."/>
            <person name="Kudo T."/>
            <person name="Yuki M."/>
            <person name="Igarashi Y."/>
            <person name="Tanasupawat S."/>
        </authorList>
    </citation>
    <scope>NUCLEOTIDE SEQUENCE [LARGE SCALE GENOMIC DNA]</scope>
    <source>
        <strain evidence="2 3">GKU157</strain>
    </source>
</reference>
<sequence length="891" mass="96692">MNTSDTGDASASGDGGIASSGWLSIKNRNITFLNVTIGRGPGRRRRRRGRLTARELDEIADELSGAVKEQLRDEQQKRIKPLPLRLSRTRRRDVENPVPGIIPEEDHERWNSEFVSDDLAPLIDAFARLPHRRLAILGEGGAGKTELARNLAIALLERRERRAKRPEEEQDEAERLPVAILLSLGDGELREERLDDWIASQLVDKYGLYVGDRALARDLVRTGRVLPVLDGLESWGGSTARTVSQLNEADRPVIVTCRVREYEEALTRTEGKGGRYHPVLLGAPVLEVLPVGSDETERHLRDMTPPRWADKWDRVFANMKEHPEGPLAEALSTPLMVWLAASIYADRAHDPDELIGLGDRAAVEERLLDQLIPAAFDEDADRARRYLGFLAFAMRHLATTKIAWWQLTRITPLPVTGGAFATAGGLLTGLGVMVGVGLGRAIEVGLELGPVAGIDAGLWAARDFGGVALGLGLVAAAAIGTAAWQAAKSPPEPVVMAWRRRRKSGPLLPRLTGGLRVGIIGASAFALAVMALFGFSAAWPVALVGLIVAPFASGIGVIPGLHTQTDTTRAVLPSGVLVQDRRAVLVNMLVSGLLAGLPAALAVELLVRPSDLPPPFAAAFTIGITIAVYRATQAAWAHFLVTRIWLACFRRLPLHLMKFLDGAFRDDNGRPVLRRVGGVYQFRHERHESRLAASVEPSGRAATLRRTGRTRTASVLLSMTVAAIAATGAVAGLLHGARGARCDERRPVASPLVQNRSGCVLRPSTSVFKNHLDKIDLDTGEPGHGGTEVLIGYRRKGGPAEIILNFHDISNASRVPGFVKIARDQPAGAAECRALLRNRAARVSRFNNADLGQGDRLCVKTDQGRIALVHVQEMMAAPNPRLVIAFQVWDR</sequence>
<organism evidence="2 3">
    <name type="scientific">Actinomadura syzygii</name>
    <dbReference type="NCBI Taxonomy" id="1427538"/>
    <lineage>
        <taxon>Bacteria</taxon>
        <taxon>Bacillati</taxon>
        <taxon>Actinomycetota</taxon>
        <taxon>Actinomycetes</taxon>
        <taxon>Streptosporangiales</taxon>
        <taxon>Thermomonosporaceae</taxon>
        <taxon>Actinomadura</taxon>
    </lineage>
</organism>
<dbReference type="InterPro" id="IPR027417">
    <property type="entry name" value="P-loop_NTPase"/>
</dbReference>
<feature type="transmembrane region" description="Helical" evidence="1">
    <location>
        <begin position="464"/>
        <end position="486"/>
    </location>
</feature>
<dbReference type="RefSeq" id="WP_148356270.1">
    <property type="nucleotide sequence ID" value="NZ_JBHSBF010000037.1"/>
</dbReference>
<name>A0A5D0TM42_9ACTN</name>
<gene>
    <name evidence="2" type="ORF">FXF65_43060</name>
</gene>
<accession>A0A5D0TM42</accession>
<dbReference type="Gene3D" id="3.40.50.300">
    <property type="entry name" value="P-loop containing nucleotide triphosphate hydrolases"/>
    <property type="match status" value="1"/>
</dbReference>
<keyword evidence="3" id="KW-1185">Reference proteome</keyword>